<keyword evidence="3" id="KW-1185">Reference proteome</keyword>
<keyword evidence="2" id="KW-0238">DNA-binding</keyword>
<dbReference type="GO" id="GO:0003677">
    <property type="term" value="F:DNA binding"/>
    <property type="evidence" value="ECO:0007669"/>
    <property type="project" value="UniProtKB-KW"/>
</dbReference>
<sequence>MTEPDLSPEQRAAKVAELRQQADGALAGLRAQMAAVKQAQQQALSSTGEATSRDGSVQVAVDATGVVTSLKLSPNAFERTTPDKLAQTVVATIQAAAAKARAKVSETLAPVRAQSANVLAAAGSAVGIDAGQLSTPEVPRTATDASDQADPWRQAQAAPPSYSPPPPAAPPAARPAPSQQPPQQQRPTAPSGRDYDDDDGGSVLNEGSW</sequence>
<comment type="caution">
    <text evidence="2">The sequence shown here is derived from an EMBL/GenBank/DDBJ whole genome shotgun (WGS) entry which is preliminary data.</text>
</comment>
<accession>A0A7W9KGZ3</accession>
<dbReference type="InterPro" id="IPR036894">
    <property type="entry name" value="YbaB-like_sf"/>
</dbReference>
<dbReference type="AlphaFoldDB" id="A0A7W9KGZ3"/>
<dbReference type="Gene3D" id="3.30.1310.10">
    <property type="entry name" value="Nucleoid-associated protein YbaB-like domain"/>
    <property type="match status" value="1"/>
</dbReference>
<feature type="compositionally biased region" description="Pro residues" evidence="1">
    <location>
        <begin position="161"/>
        <end position="180"/>
    </location>
</feature>
<feature type="region of interest" description="Disordered" evidence="1">
    <location>
        <begin position="129"/>
        <end position="209"/>
    </location>
</feature>
<proteinExistence type="predicted"/>
<evidence type="ECO:0000256" key="1">
    <source>
        <dbReference type="SAM" id="MobiDB-lite"/>
    </source>
</evidence>
<protein>
    <submittedName>
        <fullName evidence="2">DNA-binding protein YbaB</fullName>
    </submittedName>
</protein>
<dbReference type="InterPro" id="IPR004401">
    <property type="entry name" value="YbaB/EbfC"/>
</dbReference>
<evidence type="ECO:0000313" key="3">
    <source>
        <dbReference type="Proteomes" id="UP000585638"/>
    </source>
</evidence>
<dbReference type="Proteomes" id="UP000585638">
    <property type="component" value="Unassembled WGS sequence"/>
</dbReference>
<gene>
    <name evidence="2" type="ORF">BJ998_003605</name>
</gene>
<name>A0A7W9KGZ3_9PSEU</name>
<dbReference type="RefSeq" id="WP_184863130.1">
    <property type="nucleotide sequence ID" value="NZ_BAAAWY010000096.1"/>
</dbReference>
<evidence type="ECO:0000313" key="2">
    <source>
        <dbReference type="EMBL" id="MBB5892409.1"/>
    </source>
</evidence>
<feature type="compositionally biased region" description="Low complexity" evidence="1">
    <location>
        <begin position="181"/>
        <end position="192"/>
    </location>
</feature>
<dbReference type="SUPFAM" id="SSF82607">
    <property type="entry name" value="YbaB-like"/>
    <property type="match status" value="1"/>
</dbReference>
<dbReference type="EMBL" id="JACHIR010000001">
    <property type="protein sequence ID" value="MBB5892409.1"/>
    <property type="molecule type" value="Genomic_DNA"/>
</dbReference>
<reference evidence="2 3" key="1">
    <citation type="submission" date="2020-08" db="EMBL/GenBank/DDBJ databases">
        <title>Sequencing the genomes of 1000 actinobacteria strains.</title>
        <authorList>
            <person name="Klenk H.-P."/>
        </authorList>
    </citation>
    <scope>NUCLEOTIDE SEQUENCE [LARGE SCALE GENOMIC DNA]</scope>
    <source>
        <strain evidence="2 3">DSM 43851</strain>
    </source>
</reference>
<organism evidence="2 3">
    <name type="scientific">Kutzneria kofuensis</name>
    <dbReference type="NCBI Taxonomy" id="103725"/>
    <lineage>
        <taxon>Bacteria</taxon>
        <taxon>Bacillati</taxon>
        <taxon>Actinomycetota</taxon>
        <taxon>Actinomycetes</taxon>
        <taxon>Pseudonocardiales</taxon>
        <taxon>Pseudonocardiaceae</taxon>
        <taxon>Kutzneria</taxon>
    </lineage>
</organism>
<dbReference type="Pfam" id="PF02575">
    <property type="entry name" value="YbaB_DNA_bd"/>
    <property type="match status" value="1"/>
</dbReference>